<evidence type="ECO:0000313" key="3">
    <source>
        <dbReference type="EMBL" id="GAA5150439.1"/>
    </source>
</evidence>
<dbReference type="EMBL" id="BAABJP010000007">
    <property type="protein sequence ID" value="GAA5150439.1"/>
    <property type="molecule type" value="Genomic_DNA"/>
</dbReference>
<proteinExistence type="predicted"/>
<evidence type="ECO:0008006" key="5">
    <source>
        <dbReference type="Google" id="ProtNLM"/>
    </source>
</evidence>
<dbReference type="InterPro" id="IPR026467">
    <property type="entry name" value="Ser/Gly_Cys_C_dom"/>
</dbReference>
<dbReference type="Proteomes" id="UP001428817">
    <property type="component" value="Unassembled WGS sequence"/>
</dbReference>
<dbReference type="RefSeq" id="WP_185064260.1">
    <property type="nucleotide sequence ID" value="NZ_BAABJP010000007.1"/>
</dbReference>
<comment type="caution">
    <text evidence="3">The sequence shown here is derived from an EMBL/GenBank/DDBJ whole genome shotgun (WGS) entry which is preliminary data.</text>
</comment>
<accession>A0ABP9PTI5</accession>
<feature type="transmembrane region" description="Helical" evidence="2">
    <location>
        <begin position="160"/>
        <end position="179"/>
    </location>
</feature>
<gene>
    <name evidence="3" type="ORF">GCM10023321_15790</name>
</gene>
<evidence type="ECO:0000256" key="1">
    <source>
        <dbReference type="SAM" id="MobiDB-lite"/>
    </source>
</evidence>
<keyword evidence="2" id="KW-1133">Transmembrane helix</keyword>
<name>A0ABP9PTI5_9PSEU</name>
<feature type="transmembrane region" description="Helical" evidence="2">
    <location>
        <begin position="185"/>
        <end position="203"/>
    </location>
</feature>
<organism evidence="3 4">
    <name type="scientific">Pseudonocardia eucalypti</name>
    <dbReference type="NCBI Taxonomy" id="648755"/>
    <lineage>
        <taxon>Bacteria</taxon>
        <taxon>Bacillati</taxon>
        <taxon>Actinomycetota</taxon>
        <taxon>Actinomycetes</taxon>
        <taxon>Pseudonocardiales</taxon>
        <taxon>Pseudonocardiaceae</taxon>
        <taxon>Pseudonocardia</taxon>
    </lineage>
</organism>
<reference evidence="4" key="1">
    <citation type="journal article" date="2019" name="Int. J. Syst. Evol. Microbiol.">
        <title>The Global Catalogue of Microorganisms (GCM) 10K type strain sequencing project: providing services to taxonomists for standard genome sequencing and annotation.</title>
        <authorList>
            <consortium name="The Broad Institute Genomics Platform"/>
            <consortium name="The Broad Institute Genome Sequencing Center for Infectious Disease"/>
            <person name="Wu L."/>
            <person name="Ma J."/>
        </authorList>
    </citation>
    <scope>NUCLEOTIDE SEQUENCE [LARGE SCALE GENOMIC DNA]</scope>
    <source>
        <strain evidence="4">JCM 18303</strain>
    </source>
</reference>
<keyword evidence="2" id="KW-0472">Membrane</keyword>
<evidence type="ECO:0000313" key="4">
    <source>
        <dbReference type="Proteomes" id="UP001428817"/>
    </source>
</evidence>
<protein>
    <recommendedName>
        <fullName evidence="5">TIGR04222 domain-containing membrane protein</fullName>
    </recommendedName>
</protein>
<feature type="transmembrane region" description="Helical" evidence="2">
    <location>
        <begin position="20"/>
        <end position="38"/>
    </location>
</feature>
<keyword evidence="4" id="KW-1185">Reference proteome</keyword>
<evidence type="ECO:0000256" key="2">
    <source>
        <dbReference type="SAM" id="Phobius"/>
    </source>
</evidence>
<dbReference type="NCBIfam" id="TIGR04222">
    <property type="entry name" value="near_uncomplex"/>
    <property type="match status" value="1"/>
</dbReference>
<sequence>MHATTVALPGDTWGISGGNFLLLYWLLICAVPVMAGFARRTIRREPPPADADRTPLEADPYQVAYLNGGRELTVLAAVGSLRVTGLISVRRRRFQRSDQPVDPPTHHLELAVLESAGAPVSRPALITKAPVRAALDRLDAELRRRGLLLSEGQRTRMRMWSLPMLALGAFGLYRASAGLANDRAIGFLAFSLIVVALVSIGLLRVPGRGRTEAGDAELARLRAAHPELSPDMRPNWVGNGAGAAALGVGLFGIGALTAADPVLAAEITQQPWWAGTGSGGSSGTGCGSGSSCGGGGGCGGGCGG</sequence>
<feature type="region of interest" description="Disordered" evidence="1">
    <location>
        <begin position="276"/>
        <end position="295"/>
    </location>
</feature>
<keyword evidence="2" id="KW-0812">Transmembrane</keyword>